<dbReference type="GeneID" id="85317178"/>
<gene>
    <name evidence="1" type="ORF">B0T26DRAFT_233409</name>
</gene>
<reference evidence="1" key="1">
    <citation type="submission" date="2023-06" db="EMBL/GenBank/DDBJ databases">
        <title>Genome-scale phylogeny and comparative genomics of the fungal order Sordariales.</title>
        <authorList>
            <consortium name="Lawrence Berkeley National Laboratory"/>
            <person name="Hensen N."/>
            <person name="Bonometti L."/>
            <person name="Westerberg I."/>
            <person name="Brannstrom I.O."/>
            <person name="Guillou S."/>
            <person name="Cros-Aarteil S."/>
            <person name="Calhoun S."/>
            <person name="Haridas S."/>
            <person name="Kuo A."/>
            <person name="Mondo S."/>
            <person name="Pangilinan J."/>
            <person name="Riley R."/>
            <person name="LaButti K."/>
            <person name="Andreopoulos B."/>
            <person name="Lipzen A."/>
            <person name="Chen C."/>
            <person name="Yanf M."/>
            <person name="Daum C."/>
            <person name="Ng V."/>
            <person name="Clum A."/>
            <person name="Steindorff A."/>
            <person name="Ohm R."/>
            <person name="Martin F."/>
            <person name="Silar P."/>
            <person name="Natvig D."/>
            <person name="Lalanne C."/>
            <person name="Gautier V."/>
            <person name="Ament-velasquez S.L."/>
            <person name="Kruys A."/>
            <person name="Hutchinson M.I."/>
            <person name="Powell A.J."/>
            <person name="Barry K."/>
            <person name="Miller A.N."/>
            <person name="Grigoriev I.V."/>
            <person name="Debuchy R."/>
            <person name="Gladieux P."/>
            <person name="Thoren M.H."/>
            <person name="Johannesson H."/>
        </authorList>
    </citation>
    <scope>NUCLEOTIDE SEQUENCE</scope>
    <source>
        <strain evidence="1">SMH2392-1A</strain>
    </source>
</reference>
<keyword evidence="2" id="KW-1185">Reference proteome</keyword>
<comment type="caution">
    <text evidence="1">The sequence shown here is derived from an EMBL/GenBank/DDBJ whole genome shotgun (WGS) entry which is preliminary data.</text>
</comment>
<name>A0AA40AVH4_9PEZI</name>
<proteinExistence type="predicted"/>
<sequence>MRIYSLPSTLPFGALLQMLPCMLRCNSISQNGQCRTHNQCGPFSMQQQVTAIPLPAPLLLKHKVVIHWPHARTVQCPSVLEVHGVTRLYDAFAAATNRVLCTRRYQVGRAPEIWWCAVQLIRSKSANT</sequence>
<dbReference type="RefSeq" id="XP_060298716.1">
    <property type="nucleotide sequence ID" value="XM_060433908.1"/>
</dbReference>
<evidence type="ECO:0000313" key="1">
    <source>
        <dbReference type="EMBL" id="KAK0722792.1"/>
    </source>
</evidence>
<organism evidence="1 2">
    <name type="scientific">Lasiosphaeria miniovina</name>
    <dbReference type="NCBI Taxonomy" id="1954250"/>
    <lineage>
        <taxon>Eukaryota</taxon>
        <taxon>Fungi</taxon>
        <taxon>Dikarya</taxon>
        <taxon>Ascomycota</taxon>
        <taxon>Pezizomycotina</taxon>
        <taxon>Sordariomycetes</taxon>
        <taxon>Sordariomycetidae</taxon>
        <taxon>Sordariales</taxon>
        <taxon>Lasiosphaeriaceae</taxon>
        <taxon>Lasiosphaeria</taxon>
    </lineage>
</organism>
<dbReference type="AlphaFoldDB" id="A0AA40AVH4"/>
<protein>
    <submittedName>
        <fullName evidence="1">Uncharacterized protein</fullName>
    </submittedName>
</protein>
<accession>A0AA40AVH4</accession>
<dbReference type="Proteomes" id="UP001172101">
    <property type="component" value="Unassembled WGS sequence"/>
</dbReference>
<evidence type="ECO:0000313" key="2">
    <source>
        <dbReference type="Proteomes" id="UP001172101"/>
    </source>
</evidence>
<dbReference type="EMBL" id="JAUIRO010000003">
    <property type="protein sequence ID" value="KAK0722792.1"/>
    <property type="molecule type" value="Genomic_DNA"/>
</dbReference>